<name>A0A8R1HZ58_CAEJA</name>
<dbReference type="PANTHER" id="PTHR10170:SF10">
    <property type="entry name" value="HUNTINGTIN"/>
    <property type="match status" value="1"/>
</dbReference>
<dbReference type="PANTHER" id="PTHR10170">
    <property type="entry name" value="HUNTINGTON DISEASE PROTEIN"/>
    <property type="match status" value="1"/>
</dbReference>
<dbReference type="InterPro" id="IPR028426">
    <property type="entry name" value="Huntingtin_fam"/>
</dbReference>
<dbReference type="Proteomes" id="UP000005237">
    <property type="component" value="Unassembled WGS sequence"/>
</dbReference>
<keyword evidence="2" id="KW-1185">Reference proteome</keyword>
<evidence type="ECO:0000313" key="1">
    <source>
        <dbReference type="EnsemblMetazoa" id="CJA16080.1"/>
    </source>
</evidence>
<organism evidence="1 2">
    <name type="scientific">Caenorhabditis japonica</name>
    <dbReference type="NCBI Taxonomy" id="281687"/>
    <lineage>
        <taxon>Eukaryota</taxon>
        <taxon>Metazoa</taxon>
        <taxon>Ecdysozoa</taxon>
        <taxon>Nematoda</taxon>
        <taxon>Chromadorea</taxon>
        <taxon>Rhabditida</taxon>
        <taxon>Rhabditina</taxon>
        <taxon>Rhabditomorpha</taxon>
        <taxon>Rhabditoidea</taxon>
        <taxon>Rhabditidae</taxon>
        <taxon>Peloderinae</taxon>
        <taxon>Caenorhabditis</taxon>
    </lineage>
</organism>
<accession>A0A8R1HZ58</accession>
<protein>
    <submittedName>
        <fullName evidence="1">Uncharacterized protein</fullName>
    </submittedName>
</protein>
<evidence type="ECO:0000313" key="2">
    <source>
        <dbReference type="Proteomes" id="UP000005237"/>
    </source>
</evidence>
<reference evidence="2" key="1">
    <citation type="submission" date="2010-08" db="EMBL/GenBank/DDBJ databases">
        <authorList>
            <consortium name="Caenorhabditis japonica Sequencing Consortium"/>
            <person name="Wilson R.K."/>
        </authorList>
    </citation>
    <scope>NUCLEOTIDE SEQUENCE [LARGE SCALE GENOMIC DNA]</scope>
    <source>
        <strain evidence="2">DF5081</strain>
    </source>
</reference>
<dbReference type="EnsemblMetazoa" id="CJA16080.1">
    <property type="protein sequence ID" value="CJA16080.1"/>
    <property type="gene ID" value="WBGene00135284"/>
</dbReference>
<sequence length="1845" mass="209308">MTSTVLAQITDELSTNLTSDRELHLIKSAHLLVSKNLSINVLTDRNDVIFYSHVGKVINSFVNNQSIPVGAISLIKKGLPVYVDNLPMESIKAMVEMFLLMVRDSSTEIAYDAFAALEELVRSGTKKLKEFTPGNYLKTKFGANTPDMEEVNNSTEFVDPLVNSDLYEQLQETKPPKKVDLDLEPIEKLVIDVEPSSLNYIAAFLGKIFLLTGSGNLLKTDTQSKDSMKILAIRVLNVICSKEPLEKFVVQIGEKFQHLLDIIEFSSSPDDQLSQQSIKFAFSVLKRGAVIKDIVKTFELVKNHRHLLDAVTSDHIKHLENSHLMDFLDIIALRPLLILQPDINLQDLTSSCRFIGVIKEWIVNNKKYDSKRARKVEEFNEYLQRCIMDHWDSPRFASTITTLLDSYNVKVPLEDQYPPSLPLRRKNVPRTRMEPTRPADYFGPTVYDDWRALIMAEAVMPSAVKIMELFREKQHGPYYSNEKLPRFRKLFWNPDTLPAVMKLLSYSLADFSNISDSRIGCEFGLTVLNWIYRNLQNETGNIQYLEFWRHSLDDSLGNRAEFRATICAFYTSVKSSADEKLDQLITSTVNLVVALLSQDDLSTEHVLEIILYIKGLFFLSPVSAVKLLHALLRSLLDPKLVESLTTEKVLHYQNAPNRSIIDDDAIVADLKYSGEKAFSRWGDDVEVEKVKIGAMTPLILEKLEPLITQSLKVFRYRGKEEKEQVLQMMICLMNHKLKLSDADPTECLMNFTVESFEKPDECAHPELFETLMHFLATASRFQKEETYKKPITAAANLLRFVEILPPEHLKSTMKAVSFALMNGRHTSSDLSRILTTRFSTWMLCVKHAPTETLYALSLLLDKTESGIKNQEEFWSVFLEWANSSFESAVQVPFRAIAYPLSLITDYLTNQVHVFKVIDFWVESDANVNMNAKSGLIATLYFCAPDKASVECWKKYFEYIWKYAKDLKATHLLSKEELFGKVSADDALFDEELTDSGDDRLLEELLDKNNCGCYQDLCHTIVCLGEGAVLEFVNILEKEQPDDDAIWGLLVSEFRRLEGELEHRLDITYRLQDLAESMLKQFEPRMFLKLLANVSNAGVHLDGLKITHVQLLIDQVTSTCSEDGFILRGIRTLLASPHMLQLISEEELGTAHIFVELAEKLTGIPANDTLISSYRKYRVDFTVKDDMEASKVKQIKKFAFSMFALCQEANRRSVKGFTNTQSACFRHPVLNTIFNIPLVAMECFNWVPVLEIKRKPTITCLPPTGHICDVIVLRDMETRLEKVGLVTNAQFEVLFTTMQAVIASTVIGAAEKSKHGVKDVQEREARSCKALQLYITTILTSMKYPNGGDPLAGFVLKSSDTSELFLQSSEFAHLCNLKSVWKCDPRTAFTTPLERFETKTWTEFDGKTSLYGICQTPLFSLWQLCGMVPLESKQSAKYHRVDHSASNYFLTSATNIDTISNLKQLMNIFEYWYSLGVGELSEQLLYSILHTVLHLSDFFNDPELHKAVLRTTSIIFKQSLDQNPFLSSFVIVMFLKSISVLGADMNSLEFKQGEPEAIALKLVSYGLADDSKAVRIHTLAGLLYLVQSDSFESFAPAIDILSTYLEKCLKSLANGSGHIDSDQVQFVIALTIKLLEAPLRLKQDKQTLLMLLLASIRVRRERVIIELIAEGIEQLLCRSNEFNGTVTNFLLAGIESQDLTPFPTDNEYYCRVAYRILMVAATRAKVDKDGIGMTRIYKALQKLGFEHLSRGESAPAITRTLPFFSICVNGVENTIIRYTEAFIANGNDKDSRFITSLVNQIVDTVATSKKWSIELKNFREKIVSKNEPLDSQDTWLLKVLNSKIVN</sequence>
<reference evidence="1" key="2">
    <citation type="submission" date="2022-06" db="UniProtKB">
        <authorList>
            <consortium name="EnsemblMetazoa"/>
        </authorList>
    </citation>
    <scope>IDENTIFICATION</scope>
    <source>
        <strain evidence="1">DF5081</strain>
    </source>
</reference>
<dbReference type="GO" id="GO:0005737">
    <property type="term" value="C:cytoplasm"/>
    <property type="evidence" value="ECO:0007669"/>
    <property type="project" value="TreeGrafter"/>
</dbReference>
<proteinExistence type="predicted"/>